<dbReference type="SUPFAM" id="SSF144232">
    <property type="entry name" value="HIT/MYND zinc finger-like"/>
    <property type="match status" value="1"/>
</dbReference>
<keyword evidence="3 9" id="KW-0863">Zinc-finger</keyword>
<evidence type="ECO:0000256" key="1">
    <source>
        <dbReference type="ARBA" id="ARBA00001961"/>
    </source>
</evidence>
<keyword evidence="14" id="KW-1185">Reference proteome</keyword>
<sequence length="432" mass="48171">MASDLYASCGYCGGREQQPHSFTCSRCLDVKYCTKEHQSLHWKEAHCEECRGRGGKAPTLAEQVASLRLAMQAHAEKTRRVSEEILKAGAERERIWKEVSAAGDAVRRIAEEKQRAEREVLKAQSDLKAKSKEIEMCLTMMGGQYAAGYEESPEWGPPPALTAAQLSFIVQKLSRQGWAFIDDFIDSAAVNKMRTYWLERYTSGMPIHRDGNFDRGRMGGGRSGSNLKYVNEESRGDFVRWLSPQDEDCPMSYKWLRAGMDRLVCDVAERCQDILKNAKTVVAQSSMVAIYPKSSGCGIESRYIRHIDNPIDDGRILTVMVYLNPPEWSPSVHGGALRVFEAAAAADGSESSTDISPAGGRLVVFLSDRVPHEVLPVTASVDRMAITTWYMDFSARARATCEEPSQRERAKLEQEVERMNGRVVDGEAHATA</sequence>
<feature type="domain" description="MYND-type" evidence="11">
    <location>
        <begin position="9"/>
        <end position="50"/>
    </location>
</feature>
<evidence type="ECO:0000256" key="2">
    <source>
        <dbReference type="ARBA" id="ARBA00022723"/>
    </source>
</evidence>
<organism evidence="13 14">
    <name type="scientific">Perkinsus chesapeaki</name>
    <name type="common">Clam parasite</name>
    <name type="synonym">Perkinsus andrewsi</name>
    <dbReference type="NCBI Taxonomy" id="330153"/>
    <lineage>
        <taxon>Eukaryota</taxon>
        <taxon>Sar</taxon>
        <taxon>Alveolata</taxon>
        <taxon>Perkinsozoa</taxon>
        <taxon>Perkinsea</taxon>
        <taxon>Perkinsida</taxon>
        <taxon>Perkinsidae</taxon>
        <taxon>Perkinsus</taxon>
    </lineage>
</organism>
<dbReference type="Pfam" id="PF01753">
    <property type="entry name" value="zf-MYND"/>
    <property type="match status" value="1"/>
</dbReference>
<evidence type="ECO:0000256" key="4">
    <source>
        <dbReference type="ARBA" id="ARBA00022833"/>
    </source>
</evidence>
<dbReference type="SMART" id="SM00702">
    <property type="entry name" value="P4Hc"/>
    <property type="match status" value="1"/>
</dbReference>
<dbReference type="GO" id="GO:0071456">
    <property type="term" value="P:cellular response to hypoxia"/>
    <property type="evidence" value="ECO:0007669"/>
    <property type="project" value="TreeGrafter"/>
</dbReference>
<evidence type="ECO:0000313" key="14">
    <source>
        <dbReference type="Proteomes" id="UP000591131"/>
    </source>
</evidence>
<comment type="cofactor">
    <cofactor evidence="1">
        <name>L-ascorbate</name>
        <dbReference type="ChEBI" id="CHEBI:38290"/>
    </cofactor>
</comment>
<keyword evidence="2" id="KW-0479">Metal-binding</keyword>
<dbReference type="Pfam" id="PF13640">
    <property type="entry name" value="2OG-FeII_Oxy_3"/>
    <property type="match status" value="1"/>
</dbReference>
<keyword evidence="10" id="KW-0175">Coiled coil</keyword>
<dbReference type="PROSITE" id="PS51471">
    <property type="entry name" value="FE2OG_OXY"/>
    <property type="match status" value="1"/>
</dbReference>
<dbReference type="PANTHER" id="PTHR12907">
    <property type="entry name" value="EGL NINE HOMOLOG-RELATED"/>
    <property type="match status" value="1"/>
</dbReference>
<dbReference type="EMBL" id="JAAPAO010000089">
    <property type="protein sequence ID" value="KAF4673173.1"/>
    <property type="molecule type" value="Genomic_DNA"/>
</dbReference>
<dbReference type="InterPro" id="IPR044862">
    <property type="entry name" value="Pro_4_hyd_alph_FE2OG_OXY"/>
</dbReference>
<dbReference type="AlphaFoldDB" id="A0A7J6MNL3"/>
<proteinExistence type="predicted"/>
<dbReference type="GO" id="GO:0031543">
    <property type="term" value="F:peptidyl-proline dioxygenase activity"/>
    <property type="evidence" value="ECO:0007669"/>
    <property type="project" value="TreeGrafter"/>
</dbReference>
<dbReference type="GO" id="GO:0031418">
    <property type="term" value="F:L-ascorbic acid binding"/>
    <property type="evidence" value="ECO:0007669"/>
    <property type="project" value="UniProtKB-KW"/>
</dbReference>
<dbReference type="Gene3D" id="2.60.120.620">
    <property type="entry name" value="q2cbj1_9rhob like domain"/>
    <property type="match status" value="1"/>
</dbReference>
<evidence type="ECO:0000256" key="7">
    <source>
        <dbReference type="ARBA" id="ARBA00023002"/>
    </source>
</evidence>
<accession>A0A7J6MNL3</accession>
<name>A0A7J6MNL3_PERCH</name>
<keyword evidence="4" id="KW-0862">Zinc</keyword>
<evidence type="ECO:0000256" key="5">
    <source>
        <dbReference type="ARBA" id="ARBA00022896"/>
    </source>
</evidence>
<evidence type="ECO:0000313" key="13">
    <source>
        <dbReference type="EMBL" id="KAF4673173.1"/>
    </source>
</evidence>
<dbReference type="InterPro" id="IPR005123">
    <property type="entry name" value="Oxoglu/Fe-dep_dioxygenase_dom"/>
</dbReference>
<dbReference type="GO" id="GO:0008198">
    <property type="term" value="F:ferrous iron binding"/>
    <property type="evidence" value="ECO:0007669"/>
    <property type="project" value="TreeGrafter"/>
</dbReference>
<keyword evidence="7" id="KW-0560">Oxidoreductase</keyword>
<dbReference type="PROSITE" id="PS50865">
    <property type="entry name" value="ZF_MYND_2"/>
    <property type="match status" value="1"/>
</dbReference>
<dbReference type="InterPro" id="IPR002893">
    <property type="entry name" value="Znf_MYND"/>
</dbReference>
<keyword evidence="8" id="KW-0408">Iron</keyword>
<feature type="domain" description="Fe2OG dioxygenase" evidence="12">
    <location>
        <begin position="279"/>
        <end position="392"/>
    </location>
</feature>
<dbReference type="Gene3D" id="6.10.140.2220">
    <property type="match status" value="1"/>
</dbReference>
<evidence type="ECO:0000259" key="12">
    <source>
        <dbReference type="PROSITE" id="PS51471"/>
    </source>
</evidence>
<evidence type="ECO:0000259" key="11">
    <source>
        <dbReference type="PROSITE" id="PS50865"/>
    </source>
</evidence>
<evidence type="ECO:0000256" key="8">
    <source>
        <dbReference type="ARBA" id="ARBA00023004"/>
    </source>
</evidence>
<dbReference type="PROSITE" id="PS01360">
    <property type="entry name" value="ZF_MYND_1"/>
    <property type="match status" value="1"/>
</dbReference>
<dbReference type="GO" id="GO:0008270">
    <property type="term" value="F:zinc ion binding"/>
    <property type="evidence" value="ECO:0007669"/>
    <property type="project" value="UniProtKB-KW"/>
</dbReference>
<comment type="caution">
    <text evidence="13">The sequence shown here is derived from an EMBL/GenBank/DDBJ whole genome shotgun (WGS) entry which is preliminary data.</text>
</comment>
<feature type="coiled-coil region" evidence="10">
    <location>
        <begin position="99"/>
        <end position="133"/>
    </location>
</feature>
<evidence type="ECO:0000256" key="9">
    <source>
        <dbReference type="PROSITE-ProRule" id="PRU00134"/>
    </source>
</evidence>
<protein>
    <submittedName>
        <fullName evidence="13">Egl nine 1</fullName>
    </submittedName>
</protein>
<evidence type="ECO:0000256" key="3">
    <source>
        <dbReference type="ARBA" id="ARBA00022771"/>
    </source>
</evidence>
<evidence type="ECO:0000256" key="6">
    <source>
        <dbReference type="ARBA" id="ARBA00022964"/>
    </source>
</evidence>
<dbReference type="Proteomes" id="UP000591131">
    <property type="component" value="Unassembled WGS sequence"/>
</dbReference>
<gene>
    <name evidence="13" type="primary">EGLN1</name>
    <name evidence="13" type="ORF">FOL47_010882</name>
</gene>
<keyword evidence="5" id="KW-0847">Vitamin C</keyword>
<keyword evidence="6" id="KW-0223">Dioxygenase</keyword>
<reference evidence="13 14" key="1">
    <citation type="submission" date="2020-04" db="EMBL/GenBank/DDBJ databases">
        <title>Perkinsus chesapeaki whole genome sequence.</title>
        <authorList>
            <person name="Bogema D.R."/>
        </authorList>
    </citation>
    <scope>NUCLEOTIDE SEQUENCE [LARGE SCALE GENOMIC DNA]</scope>
    <source>
        <strain evidence="13">ATCC PRA-425</strain>
    </source>
</reference>
<dbReference type="PANTHER" id="PTHR12907:SF26">
    <property type="entry name" value="HIF PROLYL HYDROXYLASE, ISOFORM C"/>
    <property type="match status" value="1"/>
</dbReference>
<dbReference type="InterPro" id="IPR006620">
    <property type="entry name" value="Pro_4_hyd_alph"/>
</dbReference>
<dbReference type="InterPro" id="IPR051559">
    <property type="entry name" value="HIF_prolyl_hydroxylases"/>
</dbReference>
<dbReference type="OrthoDB" id="76265at2759"/>
<evidence type="ECO:0000256" key="10">
    <source>
        <dbReference type="SAM" id="Coils"/>
    </source>
</evidence>